<evidence type="ECO:0000313" key="3">
    <source>
        <dbReference type="Proteomes" id="UP000186601"/>
    </source>
</evidence>
<accession>A0A2R6P114</accession>
<evidence type="ECO:0000313" key="2">
    <source>
        <dbReference type="EMBL" id="PSR82346.1"/>
    </source>
</evidence>
<comment type="caution">
    <text evidence="2">The sequence shown here is derived from an EMBL/GenBank/DDBJ whole genome shotgun (WGS) entry which is preliminary data.</text>
</comment>
<proteinExistence type="predicted"/>
<reference evidence="2 3" key="1">
    <citation type="submission" date="2018-02" db="EMBL/GenBank/DDBJ databases">
        <title>Genome sequence of the basidiomycete white-rot fungus Phlebia centrifuga.</title>
        <authorList>
            <person name="Granchi Z."/>
            <person name="Peng M."/>
            <person name="de Vries R.P."/>
            <person name="Hilden K."/>
            <person name="Makela M.R."/>
            <person name="Grigoriev I."/>
            <person name="Riley R."/>
        </authorList>
    </citation>
    <scope>NUCLEOTIDE SEQUENCE [LARGE SCALE GENOMIC DNA]</scope>
    <source>
        <strain evidence="2 3">FBCC195</strain>
    </source>
</reference>
<feature type="region of interest" description="Disordered" evidence="1">
    <location>
        <begin position="1"/>
        <end position="72"/>
    </location>
</feature>
<keyword evidence="3" id="KW-1185">Reference proteome</keyword>
<dbReference type="AlphaFoldDB" id="A0A2R6P114"/>
<name>A0A2R6P114_9APHY</name>
<sequence>MSDTKLLEAVESQQSSKRKLSLSAMIRDDPKRSREIDNQSDAASLAATDGSESGDSDETEEPDSPRPSAKHNIEGSGPFTFYIWEAGICWILEGMGDEYPYFTLKSAALENFAPVAHLPKDERYEALCDIIDLEVWHVDEEDDDAKETPEAKLLLEKWNTRMRVGEEKVASDENDGWWYEVTLQREKPEPNVPTIEVSLERTGTWWMTDFCVADQAGNCAMSSIVDFTANSDL</sequence>
<organism evidence="2 3">
    <name type="scientific">Hermanssonia centrifuga</name>
    <dbReference type="NCBI Taxonomy" id="98765"/>
    <lineage>
        <taxon>Eukaryota</taxon>
        <taxon>Fungi</taxon>
        <taxon>Dikarya</taxon>
        <taxon>Basidiomycota</taxon>
        <taxon>Agaricomycotina</taxon>
        <taxon>Agaricomycetes</taxon>
        <taxon>Polyporales</taxon>
        <taxon>Meruliaceae</taxon>
        <taxon>Hermanssonia</taxon>
    </lineage>
</organism>
<feature type="compositionally biased region" description="Acidic residues" evidence="1">
    <location>
        <begin position="52"/>
        <end position="62"/>
    </location>
</feature>
<protein>
    <submittedName>
        <fullName evidence="2">Uncharacterized protein</fullName>
    </submittedName>
</protein>
<feature type="compositionally biased region" description="Basic and acidic residues" evidence="1">
    <location>
        <begin position="26"/>
        <end position="37"/>
    </location>
</feature>
<dbReference type="Proteomes" id="UP000186601">
    <property type="component" value="Unassembled WGS sequence"/>
</dbReference>
<evidence type="ECO:0000256" key="1">
    <source>
        <dbReference type="SAM" id="MobiDB-lite"/>
    </source>
</evidence>
<dbReference type="EMBL" id="MLYV02000589">
    <property type="protein sequence ID" value="PSR82346.1"/>
    <property type="molecule type" value="Genomic_DNA"/>
</dbReference>
<gene>
    <name evidence="2" type="ORF">PHLCEN_2v6089</name>
</gene>
<dbReference type="OrthoDB" id="2803964at2759"/>